<comment type="caution">
    <text evidence="1">The sequence shown here is derived from an EMBL/GenBank/DDBJ whole genome shotgun (WGS) entry which is preliminary data.</text>
</comment>
<accession>A0ABN8LNL3</accession>
<keyword evidence="2" id="KW-1185">Reference proteome</keyword>
<dbReference type="EMBL" id="CALNXI010000059">
    <property type="protein sequence ID" value="CAH3017267.1"/>
    <property type="molecule type" value="Genomic_DNA"/>
</dbReference>
<proteinExistence type="predicted"/>
<organism evidence="1 2">
    <name type="scientific">Porites evermanni</name>
    <dbReference type="NCBI Taxonomy" id="104178"/>
    <lineage>
        <taxon>Eukaryota</taxon>
        <taxon>Metazoa</taxon>
        <taxon>Cnidaria</taxon>
        <taxon>Anthozoa</taxon>
        <taxon>Hexacorallia</taxon>
        <taxon>Scleractinia</taxon>
        <taxon>Fungiina</taxon>
        <taxon>Poritidae</taxon>
        <taxon>Porites</taxon>
    </lineage>
</organism>
<evidence type="ECO:0000313" key="2">
    <source>
        <dbReference type="Proteomes" id="UP001159427"/>
    </source>
</evidence>
<dbReference type="Proteomes" id="UP001159427">
    <property type="component" value="Unassembled WGS sequence"/>
</dbReference>
<evidence type="ECO:0008006" key="3">
    <source>
        <dbReference type="Google" id="ProtNLM"/>
    </source>
</evidence>
<reference evidence="1 2" key="1">
    <citation type="submission" date="2022-05" db="EMBL/GenBank/DDBJ databases">
        <authorList>
            <consortium name="Genoscope - CEA"/>
            <person name="William W."/>
        </authorList>
    </citation>
    <scope>NUCLEOTIDE SEQUENCE [LARGE SCALE GENOMIC DNA]</scope>
</reference>
<sequence>AREVEQRFEEKWGFPGVLGAIDRCHILVKGPRKNLKQYINHKGFHSPQLQNDCKKIPQSLIRVDLGRQRH</sequence>
<name>A0ABN8LNL3_9CNID</name>
<protein>
    <recommendedName>
        <fullName evidence="3">DDE Tnp4 domain-containing protein</fullName>
    </recommendedName>
</protein>
<evidence type="ECO:0000313" key="1">
    <source>
        <dbReference type="EMBL" id="CAH3017267.1"/>
    </source>
</evidence>
<gene>
    <name evidence="1" type="ORF">PEVE_00036690</name>
</gene>
<feature type="non-terminal residue" evidence="1">
    <location>
        <position position="1"/>
    </location>
</feature>